<dbReference type="Gene3D" id="1.25.40.10">
    <property type="entry name" value="Tetratricopeptide repeat domain"/>
    <property type="match status" value="1"/>
</dbReference>
<feature type="domain" description="OmpR/PhoB-type" evidence="8">
    <location>
        <begin position="15"/>
        <end position="120"/>
    </location>
</feature>
<evidence type="ECO:0000256" key="5">
    <source>
        <dbReference type="ARBA" id="ARBA00023163"/>
    </source>
</evidence>
<keyword evidence="3" id="KW-0805">Transcription regulation</keyword>
<dbReference type="InterPro" id="IPR011990">
    <property type="entry name" value="TPR-like_helical_dom_sf"/>
</dbReference>
<comment type="similarity">
    <text evidence="1">Belongs to the AfsR/DnrI/RedD regulatory family.</text>
</comment>
<evidence type="ECO:0000256" key="7">
    <source>
        <dbReference type="SAM" id="MobiDB-lite"/>
    </source>
</evidence>
<accession>A0A5N8WAN8</accession>
<dbReference type="Pfam" id="PF03704">
    <property type="entry name" value="BTAD"/>
    <property type="match status" value="1"/>
</dbReference>
<evidence type="ECO:0000256" key="6">
    <source>
        <dbReference type="PROSITE-ProRule" id="PRU01091"/>
    </source>
</evidence>
<dbReference type="SUPFAM" id="SSF46894">
    <property type="entry name" value="C-terminal effector domain of the bipartite response regulators"/>
    <property type="match status" value="1"/>
</dbReference>
<comment type="caution">
    <text evidence="9">The sequence shown here is derived from an EMBL/GenBank/DDBJ whole genome shotgun (WGS) entry which is preliminary data.</text>
</comment>
<proteinExistence type="inferred from homology"/>
<evidence type="ECO:0000313" key="9">
    <source>
        <dbReference type="EMBL" id="MPY43414.1"/>
    </source>
</evidence>
<dbReference type="InterPro" id="IPR036388">
    <property type="entry name" value="WH-like_DNA-bd_sf"/>
</dbReference>
<dbReference type="SMART" id="SM01043">
    <property type="entry name" value="BTAD"/>
    <property type="match status" value="1"/>
</dbReference>
<dbReference type="PROSITE" id="PS51755">
    <property type="entry name" value="OMPR_PHOB"/>
    <property type="match status" value="1"/>
</dbReference>
<dbReference type="Gene3D" id="1.10.10.10">
    <property type="entry name" value="Winged helix-like DNA-binding domain superfamily/Winged helix DNA-binding domain"/>
    <property type="match status" value="1"/>
</dbReference>
<evidence type="ECO:0000313" key="10">
    <source>
        <dbReference type="Proteomes" id="UP000326979"/>
    </source>
</evidence>
<evidence type="ECO:0000256" key="2">
    <source>
        <dbReference type="ARBA" id="ARBA00023012"/>
    </source>
</evidence>
<evidence type="ECO:0000259" key="8">
    <source>
        <dbReference type="PROSITE" id="PS51755"/>
    </source>
</evidence>
<dbReference type="InterPro" id="IPR005158">
    <property type="entry name" value="BTAD"/>
</dbReference>
<dbReference type="SMART" id="SM00862">
    <property type="entry name" value="Trans_reg_C"/>
    <property type="match status" value="1"/>
</dbReference>
<feature type="non-terminal residue" evidence="9">
    <location>
        <position position="279"/>
    </location>
</feature>
<dbReference type="SUPFAM" id="SSF48452">
    <property type="entry name" value="TPR-like"/>
    <property type="match status" value="1"/>
</dbReference>
<organism evidence="9 10">
    <name type="scientific">Streptomyces phyllanthi</name>
    <dbReference type="NCBI Taxonomy" id="1803180"/>
    <lineage>
        <taxon>Bacteria</taxon>
        <taxon>Bacillati</taxon>
        <taxon>Actinomycetota</taxon>
        <taxon>Actinomycetes</taxon>
        <taxon>Kitasatosporales</taxon>
        <taxon>Streptomycetaceae</taxon>
        <taxon>Streptomyces</taxon>
    </lineage>
</organism>
<evidence type="ECO:0000256" key="3">
    <source>
        <dbReference type="ARBA" id="ARBA00023015"/>
    </source>
</evidence>
<dbReference type="RefSeq" id="WP_194236831.1">
    <property type="nucleotide sequence ID" value="NZ_VJZE01000223.1"/>
</dbReference>
<dbReference type="Proteomes" id="UP000326979">
    <property type="component" value="Unassembled WGS sequence"/>
</dbReference>
<name>A0A5N8WAN8_9ACTN</name>
<dbReference type="PANTHER" id="PTHR35807:SF1">
    <property type="entry name" value="TRANSCRIPTIONAL REGULATOR REDD"/>
    <property type="match status" value="1"/>
</dbReference>
<reference evidence="9 10" key="1">
    <citation type="submission" date="2019-07" db="EMBL/GenBank/DDBJ databases">
        <title>New species of Amycolatopsis and Streptomyces.</title>
        <authorList>
            <person name="Duangmal K."/>
            <person name="Teo W.F.A."/>
            <person name="Lipun K."/>
        </authorList>
    </citation>
    <scope>NUCLEOTIDE SEQUENCE [LARGE SCALE GENOMIC DNA]</scope>
    <source>
        <strain evidence="9 10">TISTR 2346</strain>
    </source>
</reference>
<protein>
    <submittedName>
        <fullName evidence="9">AfsR/SARP family transcriptional regulator</fullName>
    </submittedName>
</protein>
<dbReference type="CDD" id="cd00383">
    <property type="entry name" value="trans_reg_C"/>
    <property type="match status" value="1"/>
</dbReference>
<dbReference type="PANTHER" id="PTHR35807">
    <property type="entry name" value="TRANSCRIPTIONAL REGULATOR REDD-RELATED"/>
    <property type="match status" value="1"/>
</dbReference>
<keyword evidence="5" id="KW-0804">Transcription</keyword>
<dbReference type="GO" id="GO:0006355">
    <property type="term" value="P:regulation of DNA-templated transcription"/>
    <property type="evidence" value="ECO:0007669"/>
    <property type="project" value="InterPro"/>
</dbReference>
<keyword evidence="10" id="KW-1185">Reference proteome</keyword>
<evidence type="ECO:0000256" key="1">
    <source>
        <dbReference type="ARBA" id="ARBA00005820"/>
    </source>
</evidence>
<sequence>MERADGEGPRPGAPEPDPNMAGGLRVGVLGELTVTRHGRALNLGGPRQRAVFVLLVLARGSVVTSDRLIDAVWGEEPPPSAVGALQAYISRLRRELEPGRAAGTRSGVIVREGAGYSMSLVEDAVDAWRFERLLKRAGPAAPSGPQTVALLTEALALWKGSPAFAGCADEPWARTEAVRLGELREVVRERLLAARLERGEHAEALLAEAEALATEQPLREERWSLLALAHYRAHGQAEALSVLRRARRILADRLGIDPGPALRSVEAEILSHAPCPAAP</sequence>
<dbReference type="InterPro" id="IPR051677">
    <property type="entry name" value="AfsR-DnrI-RedD_regulator"/>
</dbReference>
<keyword evidence="2" id="KW-0902">Two-component regulatory system</keyword>
<dbReference type="EMBL" id="VJZE01000223">
    <property type="protein sequence ID" value="MPY43414.1"/>
    <property type="molecule type" value="Genomic_DNA"/>
</dbReference>
<feature type="region of interest" description="Disordered" evidence="7">
    <location>
        <begin position="1"/>
        <end position="22"/>
    </location>
</feature>
<dbReference type="Pfam" id="PF00486">
    <property type="entry name" value="Trans_reg_C"/>
    <property type="match status" value="1"/>
</dbReference>
<keyword evidence="4 6" id="KW-0238">DNA-binding</keyword>
<gene>
    <name evidence="9" type="ORF">FNH04_26920</name>
</gene>
<evidence type="ECO:0000256" key="4">
    <source>
        <dbReference type="ARBA" id="ARBA00023125"/>
    </source>
</evidence>
<dbReference type="GO" id="GO:0003677">
    <property type="term" value="F:DNA binding"/>
    <property type="evidence" value="ECO:0007669"/>
    <property type="project" value="UniProtKB-UniRule"/>
</dbReference>
<dbReference type="AlphaFoldDB" id="A0A5N8WAN8"/>
<feature type="DNA-binding region" description="OmpR/PhoB-type" evidence="6">
    <location>
        <begin position="15"/>
        <end position="120"/>
    </location>
</feature>
<dbReference type="InterPro" id="IPR016032">
    <property type="entry name" value="Sig_transdc_resp-reg_C-effctor"/>
</dbReference>
<dbReference type="GO" id="GO:0000160">
    <property type="term" value="P:phosphorelay signal transduction system"/>
    <property type="evidence" value="ECO:0007669"/>
    <property type="project" value="UniProtKB-KW"/>
</dbReference>
<dbReference type="CDD" id="cd15831">
    <property type="entry name" value="BTAD"/>
    <property type="match status" value="1"/>
</dbReference>
<dbReference type="InterPro" id="IPR001867">
    <property type="entry name" value="OmpR/PhoB-type_DNA-bd"/>
</dbReference>